<accession>A0A507R699</accession>
<feature type="compositionally biased region" description="Polar residues" evidence="3">
    <location>
        <begin position="478"/>
        <end position="488"/>
    </location>
</feature>
<dbReference type="GO" id="GO:0003712">
    <property type="term" value="F:transcription coregulator activity"/>
    <property type="evidence" value="ECO:0007669"/>
    <property type="project" value="InterPro"/>
</dbReference>
<feature type="region of interest" description="Disordered" evidence="3">
    <location>
        <begin position="1416"/>
        <end position="1441"/>
    </location>
</feature>
<evidence type="ECO:0000256" key="1">
    <source>
        <dbReference type="ARBA" id="ARBA00004123"/>
    </source>
</evidence>
<dbReference type="GO" id="GO:0006357">
    <property type="term" value="P:regulation of transcription by RNA polymerase II"/>
    <property type="evidence" value="ECO:0007669"/>
    <property type="project" value="InterPro"/>
</dbReference>
<feature type="compositionally biased region" description="Low complexity" evidence="3">
    <location>
        <begin position="1116"/>
        <end position="1138"/>
    </location>
</feature>
<feature type="region of interest" description="Disordered" evidence="3">
    <location>
        <begin position="814"/>
        <end position="934"/>
    </location>
</feature>
<feature type="region of interest" description="Disordered" evidence="3">
    <location>
        <begin position="370"/>
        <end position="406"/>
    </location>
</feature>
<evidence type="ECO:0000256" key="3">
    <source>
        <dbReference type="SAM" id="MobiDB-lite"/>
    </source>
</evidence>
<feature type="compositionally biased region" description="Low complexity" evidence="3">
    <location>
        <begin position="133"/>
        <end position="146"/>
    </location>
</feature>
<feature type="compositionally biased region" description="Low complexity" evidence="3">
    <location>
        <begin position="182"/>
        <end position="195"/>
    </location>
</feature>
<feature type="compositionally biased region" description="Polar residues" evidence="3">
    <location>
        <begin position="148"/>
        <end position="170"/>
    </location>
</feature>
<gene>
    <name evidence="5" type="ORF">MPDQ_006585</name>
</gene>
<feature type="compositionally biased region" description="Polar residues" evidence="3">
    <location>
        <begin position="1321"/>
        <end position="1331"/>
    </location>
</feature>
<feature type="compositionally biased region" description="Polar residues" evidence="3">
    <location>
        <begin position="899"/>
        <end position="914"/>
    </location>
</feature>
<feature type="compositionally biased region" description="Low complexity" evidence="3">
    <location>
        <begin position="820"/>
        <end position="849"/>
    </location>
</feature>
<comment type="caution">
    <text evidence="5">The sequence shown here is derived from an EMBL/GenBank/DDBJ whole genome shotgun (WGS) entry which is preliminary data.</text>
</comment>
<dbReference type="Proteomes" id="UP000319663">
    <property type="component" value="Unassembled WGS sequence"/>
</dbReference>
<dbReference type="InterPro" id="IPR008626">
    <property type="entry name" value="Mediator_Med15_fun"/>
</dbReference>
<feature type="compositionally biased region" description="Basic and acidic residues" evidence="3">
    <location>
        <begin position="1346"/>
        <end position="1359"/>
    </location>
</feature>
<dbReference type="STRING" id="5098.A0A507R699"/>
<sequence>MNPANIPNVGGAMPAVARPHGQVQGPLKNENTHMIMAHIAQILQNQPPFTGWRSEVSVKDRAVKVYQLMTSLRLIQPQIGLQSAAQFAMSFEHKAFKEAREKADYEKEYTDKIIQIRDTRVRQAAVMQGGMMPQGAPPAAGMPGMGQNQGQTPFQQMNRPVQASPLQDQQPMPAVIAEPNHQQQQQSQPQQQTAQNIMQQSRQPPRPANGLALPDDFNSLSPQEYEHVCRLANQMLANTSPEHMERIKMNLQDMSPEQRQYLSRKNLEPITYFFRVQALDRLRRHKRTRREMARAQNVGVDPNGAMMGDPMMNPQQRQMVQNMMSLQRNSAFPVGGQQNFDPSFMGNVENIQGQQADGLRSQEAGQLVVPASSSQMNQQPFPNPQGVFQVGQPLPQNGQPNITGASMSPQFLTQQHLPNAAGVQPDRAQLQAQSQAHARMEAAQKAQMAMSSQAGQTNPQLASQIPPQSPAMSMLNRPMSSAQISPAQSHVRPPSRPPAMPQQPINVQSFAGQPTLPGRPQIPPGLPPALQEHLAQLNPDQLKAFLMTQHQRALANQRGMQQNVSVAGQGQQTGSGQMSNNQNLMAAMGLQQPIPGIGGPQAQNQMLQGGQQQQRQQPAPQLTLQQQQAQQRHDDFYKLQLLRQSGFEMTPDQVREMDQLPFPPAILNMNPNMSPPIPKNITTWGQLKHWATANPQVLDLSKLIALQTRHLAQRLAQGKDGGNRNPGQNGQGNGIPMFPFQGPARPFMNPSNLPSGQQPHPMNLLSMRPITPQEIQILRQRLGPQSQNYNDDQLRKILQRSPLRIMQARVARESAAQNMASQGQHALQAQQSQIPTQAQNTSQSKQQSTPQPPTSRPGQQSPSIQVPAPAKGTKATSTGKQAPKKRPRSDEPADAPNPAIQTTTQPLVQPNITSTAPARPNAPPTRGDQMLPKRGPLDAQVRKQQRGPISRALAEETWSHLPEKIKQLYGDIQKNVPAADPISVSPEQKAAMAQQLRECTDMLARMDTLVQWFVRFPNQERTVRSLLTIRVQLMRQFKPTPEWALNEDFTISPEYLLGIINYVKRLFRNMIDRVHQHQNQPSAQRPSVSQGAVALQQTGSANPSALNAQNLQQLQQEEEALQQARRASSQAGSVSSAIPPAPFGAPSPSGVPHAYGPGGFTPEKLKIPPNKKRKQSHPATPAQAQGPGISASKPQAPKQQAVQAKPTAPIVGGPFKCGVVECQHHYHGFPTQTLLDKHVQENHKTEEPIENALDFALESFRTSLVKDNEKVESPELKKTPTATADIQQGLNKPATTMPLMKDGTTPMVRGPSQLGPKLTPPASNQQLTPRQSAGKALTPSALKPTMSKDGKKEAGKPGEQEPSAEDVVMKDSWADSAVSLDAIHDAFTDFRDDGLQGLGFDPMDEFLNPEMFVNAQSKDTPDSVDSTGMATRTPRDTQASKGDVDVKIEGVSDDSWVPADWVNVPSRFEGGLMSNSWDDIDWESMDRKDGDITFDDGGIPVFAV</sequence>
<dbReference type="Pfam" id="PF05397">
    <property type="entry name" value="Med15_fungi"/>
    <property type="match status" value="1"/>
</dbReference>
<evidence type="ECO:0000313" key="6">
    <source>
        <dbReference type="Proteomes" id="UP000319663"/>
    </source>
</evidence>
<feature type="compositionally biased region" description="Polar residues" evidence="3">
    <location>
        <begin position="394"/>
        <end position="406"/>
    </location>
</feature>
<dbReference type="Pfam" id="PF16987">
    <property type="entry name" value="KIX_2"/>
    <property type="match status" value="1"/>
</dbReference>
<organism evidence="5 6">
    <name type="scientific">Monascus purpureus</name>
    <name type="common">Red mold</name>
    <name type="synonym">Monascus anka</name>
    <dbReference type="NCBI Taxonomy" id="5098"/>
    <lineage>
        <taxon>Eukaryota</taxon>
        <taxon>Fungi</taxon>
        <taxon>Dikarya</taxon>
        <taxon>Ascomycota</taxon>
        <taxon>Pezizomycotina</taxon>
        <taxon>Eurotiomycetes</taxon>
        <taxon>Eurotiomycetidae</taxon>
        <taxon>Eurotiales</taxon>
        <taxon>Aspergillaceae</taxon>
        <taxon>Monascus</taxon>
    </lineage>
</organism>
<dbReference type="InterPro" id="IPR036546">
    <property type="entry name" value="MED15_KIX"/>
</dbReference>
<feature type="region of interest" description="Disordered" evidence="3">
    <location>
        <begin position="715"/>
        <end position="762"/>
    </location>
</feature>
<feature type="compositionally biased region" description="Polar residues" evidence="3">
    <location>
        <begin position="749"/>
        <end position="760"/>
    </location>
</feature>
<feature type="compositionally biased region" description="Polar residues" evidence="3">
    <location>
        <begin position="1416"/>
        <end position="1440"/>
    </location>
</feature>
<feature type="domain" description="Mediator complex subunit 15 KIX" evidence="4">
    <location>
        <begin position="51"/>
        <end position="125"/>
    </location>
</feature>
<feature type="region of interest" description="Disordered" evidence="3">
    <location>
        <begin position="1116"/>
        <end position="1201"/>
    </location>
</feature>
<name>A0A507R699_MONPU</name>
<keyword evidence="2" id="KW-0539">Nucleus</keyword>
<feature type="compositionally biased region" description="Polar residues" evidence="3">
    <location>
        <begin position="455"/>
        <end position="466"/>
    </location>
</feature>
<evidence type="ECO:0000313" key="5">
    <source>
        <dbReference type="EMBL" id="TQB76808.1"/>
    </source>
</evidence>
<comment type="subcellular location">
    <subcellularLocation>
        <location evidence="1">Nucleus</location>
    </subcellularLocation>
</comment>
<dbReference type="GO" id="GO:0016592">
    <property type="term" value="C:mediator complex"/>
    <property type="evidence" value="ECO:0007669"/>
    <property type="project" value="InterPro"/>
</dbReference>
<dbReference type="OrthoDB" id="3918840at2759"/>
<proteinExistence type="predicted"/>
<feature type="region of interest" description="Disordered" evidence="3">
    <location>
        <begin position="133"/>
        <end position="213"/>
    </location>
</feature>
<protein>
    <recommendedName>
        <fullName evidence="4">Mediator complex subunit 15 KIX domain-containing protein</fullName>
    </recommendedName>
</protein>
<evidence type="ECO:0000256" key="2">
    <source>
        <dbReference type="ARBA" id="ARBA00023242"/>
    </source>
</evidence>
<feature type="compositionally biased region" description="Low complexity" evidence="3">
    <location>
        <begin position="441"/>
        <end position="454"/>
    </location>
</feature>
<feature type="region of interest" description="Disordered" evidence="3">
    <location>
        <begin position="1290"/>
        <end position="1365"/>
    </location>
</feature>
<feature type="region of interest" description="Disordered" evidence="3">
    <location>
        <begin position="421"/>
        <end position="525"/>
    </location>
</feature>
<keyword evidence="6" id="KW-1185">Reference proteome</keyword>
<feature type="region of interest" description="Disordered" evidence="3">
    <location>
        <begin position="1"/>
        <end position="27"/>
    </location>
</feature>
<feature type="compositionally biased region" description="Polar residues" evidence="3">
    <location>
        <begin position="371"/>
        <end position="380"/>
    </location>
</feature>
<dbReference type="EMBL" id="VIFY01000006">
    <property type="protein sequence ID" value="TQB76808.1"/>
    <property type="molecule type" value="Genomic_DNA"/>
</dbReference>
<feature type="region of interest" description="Disordered" evidence="3">
    <location>
        <begin position="595"/>
        <end position="630"/>
    </location>
</feature>
<evidence type="ECO:0000259" key="4">
    <source>
        <dbReference type="Pfam" id="PF16987"/>
    </source>
</evidence>
<reference evidence="5 6" key="1">
    <citation type="submission" date="2019-06" db="EMBL/GenBank/DDBJ databases">
        <title>Wine fermentation using esterase from Monascus purpureus.</title>
        <authorList>
            <person name="Geng C."/>
            <person name="Zhang Y."/>
        </authorList>
    </citation>
    <scope>NUCLEOTIDE SEQUENCE [LARGE SCALE GENOMIC DNA]</scope>
    <source>
        <strain evidence="5">HQ1</strain>
    </source>
</reference>